<protein>
    <recommendedName>
        <fullName evidence="8">Allantoinase</fullName>
        <ecNumber evidence="8">3.5.2.5</ecNumber>
    </recommendedName>
    <alternativeName>
        <fullName evidence="8">Allantoin-utilizing enzyme</fullName>
    </alternativeName>
</protein>
<evidence type="ECO:0000256" key="8">
    <source>
        <dbReference type="HAMAP-Rule" id="MF_01645"/>
    </source>
</evidence>
<name>A0ABQ2BRI9_9BACL</name>
<accession>A0ABQ2BRI9</accession>
<feature type="modified residue" description="N6-carboxylysine" evidence="8">
    <location>
        <position position="149"/>
    </location>
</feature>
<evidence type="ECO:0000259" key="9">
    <source>
        <dbReference type="Pfam" id="PF01979"/>
    </source>
</evidence>
<feature type="binding site" evidence="8">
    <location>
        <position position="244"/>
    </location>
    <ligand>
        <name>Zn(2+)</name>
        <dbReference type="ChEBI" id="CHEBI:29105"/>
        <label>2</label>
    </ligand>
</feature>
<comment type="function">
    <text evidence="8">Catalyzes the conversion of allantoin (5-ureidohydantoin) to allantoic acid by hydrolytic cleavage of the five-member hydantoin ring.</text>
</comment>
<proteinExistence type="inferred from homology"/>
<dbReference type="NCBIfam" id="TIGR03178">
    <property type="entry name" value="allantoinase"/>
    <property type="match status" value="1"/>
</dbReference>
<evidence type="ECO:0000313" key="10">
    <source>
        <dbReference type="EMBL" id="GGI44537.1"/>
    </source>
</evidence>
<comment type="similarity">
    <text evidence="2">Belongs to the metallo-dependent hydrolases superfamily. DHOase family. Class I DHOase subfamily.</text>
</comment>
<feature type="binding site" evidence="8">
    <location>
        <position position="317"/>
    </location>
    <ligand>
        <name>Zn(2+)</name>
        <dbReference type="ChEBI" id="CHEBI:29105"/>
        <label>1</label>
    </ligand>
</feature>
<dbReference type="InterPro" id="IPR011059">
    <property type="entry name" value="Metal-dep_hydrolase_composite"/>
</dbReference>
<comment type="pathway">
    <text evidence="8">Nitrogen metabolism; (S)-allantoin degradation; allantoate from (S)-allantoin: step 1/1.</text>
</comment>
<comment type="cofactor">
    <cofactor evidence="8">
        <name>Zn(2+)</name>
        <dbReference type="ChEBI" id="CHEBI:29105"/>
    </cofactor>
    <text evidence="8">Binds 2 Zn(2+) ions per subunit.</text>
</comment>
<evidence type="ECO:0000313" key="11">
    <source>
        <dbReference type="Proteomes" id="UP000615455"/>
    </source>
</evidence>
<dbReference type="InterPro" id="IPR047604">
    <property type="entry name" value="Allantoinase_bact"/>
</dbReference>
<dbReference type="EC" id="3.5.2.5" evidence="8"/>
<feature type="binding site" description="via carbamate group" evidence="8">
    <location>
        <position position="149"/>
    </location>
    <ligand>
        <name>Zn(2+)</name>
        <dbReference type="ChEBI" id="CHEBI:29105"/>
        <label>1</label>
    </ligand>
</feature>
<evidence type="ECO:0000256" key="1">
    <source>
        <dbReference type="ARBA" id="ARBA00002368"/>
    </source>
</evidence>
<comment type="function">
    <text evidence="1">Catalyzes the reversible cyclization of carbamoyl aspartate to dihydroorotate.</text>
</comment>
<comment type="caution">
    <text evidence="10">The sequence shown here is derived from an EMBL/GenBank/DDBJ whole genome shotgun (WGS) entry which is preliminary data.</text>
</comment>
<feature type="binding site" evidence="8">
    <location>
        <position position="62"/>
    </location>
    <ligand>
        <name>Zn(2+)</name>
        <dbReference type="ChEBI" id="CHEBI:29105"/>
        <label>1</label>
    </ligand>
</feature>
<dbReference type="Pfam" id="PF01979">
    <property type="entry name" value="Amidohydro_1"/>
    <property type="match status" value="1"/>
</dbReference>
<keyword evidence="11" id="KW-1185">Reference proteome</keyword>
<sequence length="462" mass="50060">MANHLDLIIRGGSIVLRDEVRVLDIGVKSGKIVALGEQIGEDAETIVDARGMTIMAGMIDVHVHLNEPGLGDWEGFASGSAALAAGGCTTYLDMPLNGVPPTVTLAAMQQKLATAEVQSHVDYALWGGLVPGHLDDLEALNEAGVVGFKAFMSSPGDPGEDAFREVDDLTLWEGMKRIARLNRVLAIHAESESLVSQLGRIRQVEGAVSAKDNSSSRPILAELEVVNRALFYAEQTGCPLHFVHISSPAAVMVIAKAKERGVNVTVETCPHYLTLTEDDLERIGPKAKCAPPLRSKEERDMLWHVLRLGYIDMISSDHSPCPGDLKLSDNYFEAWGGIAGAQSSLELMLDEGHLKRKIPLTQLTAMLSYAPAKRFGLHPRKGEIRIGADADLVMIQLNKAYELTEEQLLDRHKQSPYVGKTFSCKVAATWSNGNLVYEQSSGVQRVMMGSWLSGSQLVDGSA</sequence>
<organism evidence="10 11">
    <name type="scientific">Paenibacillus marchantiophytorum</name>
    <dbReference type="NCBI Taxonomy" id="1619310"/>
    <lineage>
        <taxon>Bacteria</taxon>
        <taxon>Bacillati</taxon>
        <taxon>Bacillota</taxon>
        <taxon>Bacilli</taxon>
        <taxon>Bacillales</taxon>
        <taxon>Paenibacillaceae</taxon>
        <taxon>Paenibacillus</taxon>
    </lineage>
</organism>
<feature type="binding site" evidence="8">
    <location>
        <position position="188"/>
    </location>
    <ligand>
        <name>Zn(2+)</name>
        <dbReference type="ChEBI" id="CHEBI:29105"/>
        <label>2</label>
    </ligand>
</feature>
<dbReference type="SUPFAM" id="SSF51556">
    <property type="entry name" value="Metallo-dependent hydrolases"/>
    <property type="match status" value="1"/>
</dbReference>
<evidence type="ECO:0000256" key="5">
    <source>
        <dbReference type="ARBA" id="ARBA00022723"/>
    </source>
</evidence>
<dbReference type="EMBL" id="BMHE01000002">
    <property type="protein sequence ID" value="GGI44537.1"/>
    <property type="molecule type" value="Genomic_DNA"/>
</dbReference>
<dbReference type="PANTHER" id="PTHR43668">
    <property type="entry name" value="ALLANTOINASE"/>
    <property type="match status" value="1"/>
</dbReference>
<comment type="catalytic activity">
    <reaction evidence="8">
        <text>(S)-allantoin + H2O = allantoate + H(+)</text>
        <dbReference type="Rhea" id="RHEA:17029"/>
        <dbReference type="ChEBI" id="CHEBI:15377"/>
        <dbReference type="ChEBI" id="CHEBI:15378"/>
        <dbReference type="ChEBI" id="CHEBI:15678"/>
        <dbReference type="ChEBI" id="CHEBI:17536"/>
        <dbReference type="EC" id="3.5.2.5"/>
    </reaction>
</comment>
<dbReference type="NCBIfam" id="NF004839">
    <property type="entry name" value="PRK06189.1"/>
    <property type="match status" value="1"/>
</dbReference>
<dbReference type="InterPro" id="IPR050138">
    <property type="entry name" value="DHOase/Allantoinase_Hydrolase"/>
</dbReference>
<keyword evidence="4 8" id="KW-0659">Purine metabolism</keyword>
<dbReference type="InterPro" id="IPR032466">
    <property type="entry name" value="Metal_Hydrolase"/>
</dbReference>
<dbReference type="InterPro" id="IPR017593">
    <property type="entry name" value="Allantoinase"/>
</dbReference>
<evidence type="ECO:0000256" key="2">
    <source>
        <dbReference type="ARBA" id="ARBA00010286"/>
    </source>
</evidence>
<dbReference type="HAMAP" id="MF_01645">
    <property type="entry name" value="Hydantoinase"/>
    <property type="match status" value="1"/>
</dbReference>
<dbReference type="PANTHER" id="PTHR43668:SF4">
    <property type="entry name" value="ALLANTOINASE"/>
    <property type="match status" value="1"/>
</dbReference>
<dbReference type="Proteomes" id="UP000615455">
    <property type="component" value="Unassembled WGS sequence"/>
</dbReference>
<keyword evidence="7 8" id="KW-0862">Zinc</keyword>
<dbReference type="RefSeq" id="WP_189007777.1">
    <property type="nucleotide sequence ID" value="NZ_BMHE01000002.1"/>
</dbReference>
<keyword evidence="5 8" id="KW-0479">Metal-binding</keyword>
<evidence type="ECO:0000256" key="4">
    <source>
        <dbReference type="ARBA" id="ARBA00022631"/>
    </source>
</evidence>
<gene>
    <name evidence="8 10" type="primary">allB</name>
    <name evidence="10" type="ORF">GCM10008018_07600</name>
</gene>
<dbReference type="InterPro" id="IPR006680">
    <property type="entry name" value="Amidohydro-rel"/>
</dbReference>
<reference evidence="11" key="1">
    <citation type="journal article" date="2019" name="Int. J. Syst. Evol. Microbiol.">
        <title>The Global Catalogue of Microorganisms (GCM) 10K type strain sequencing project: providing services to taxonomists for standard genome sequencing and annotation.</title>
        <authorList>
            <consortium name="The Broad Institute Genomics Platform"/>
            <consortium name="The Broad Institute Genome Sequencing Center for Infectious Disease"/>
            <person name="Wu L."/>
            <person name="Ma J."/>
        </authorList>
    </citation>
    <scope>NUCLEOTIDE SEQUENCE [LARGE SCALE GENOMIC DNA]</scope>
    <source>
        <strain evidence="11">CGMCC 1.15043</strain>
    </source>
</reference>
<comment type="PTM">
    <text evidence="8">Carboxylation allows a single lysine to coordinate two zinc ions.</text>
</comment>
<dbReference type="PROSITE" id="PS00482">
    <property type="entry name" value="DIHYDROOROTASE_1"/>
    <property type="match status" value="1"/>
</dbReference>
<dbReference type="InterPro" id="IPR002195">
    <property type="entry name" value="Dihydroorotase_CS"/>
</dbReference>
<feature type="domain" description="Amidohydrolase-related" evidence="9">
    <location>
        <begin position="53"/>
        <end position="436"/>
    </location>
</feature>
<evidence type="ECO:0000256" key="6">
    <source>
        <dbReference type="ARBA" id="ARBA00022801"/>
    </source>
</evidence>
<keyword evidence="6 8" id="KW-0378">Hydrolase</keyword>
<evidence type="ECO:0000256" key="3">
    <source>
        <dbReference type="ARBA" id="ARBA00011881"/>
    </source>
</evidence>
<dbReference type="SUPFAM" id="SSF51338">
    <property type="entry name" value="Composite domain of metallo-dependent hydrolases"/>
    <property type="match status" value="1"/>
</dbReference>
<comment type="similarity">
    <text evidence="8">Belongs to the metallo-dependent hydrolases superfamily. Allantoinase family.</text>
</comment>
<feature type="binding site" evidence="8">
    <location>
        <position position="64"/>
    </location>
    <ligand>
        <name>Zn(2+)</name>
        <dbReference type="ChEBI" id="CHEBI:29105"/>
        <label>1</label>
    </ligand>
</feature>
<dbReference type="Gene3D" id="2.30.40.10">
    <property type="entry name" value="Urease, subunit C, domain 1"/>
    <property type="match status" value="1"/>
</dbReference>
<evidence type="ECO:0000256" key="7">
    <source>
        <dbReference type="ARBA" id="ARBA00022833"/>
    </source>
</evidence>
<comment type="subunit">
    <text evidence="3 8">Homotetramer.</text>
</comment>
<feature type="binding site" description="via carbamate group" evidence="8">
    <location>
        <position position="149"/>
    </location>
    <ligand>
        <name>Zn(2+)</name>
        <dbReference type="ChEBI" id="CHEBI:29105"/>
        <label>2</label>
    </ligand>
</feature>
<dbReference type="Gene3D" id="3.20.20.140">
    <property type="entry name" value="Metal-dependent hydrolases"/>
    <property type="match status" value="1"/>
</dbReference>